<keyword evidence="2" id="KW-1133">Transmembrane helix</keyword>
<keyword evidence="2" id="KW-0472">Membrane</keyword>
<protein>
    <submittedName>
        <fullName evidence="3">Uncharacterized protein</fullName>
    </submittedName>
</protein>
<evidence type="ECO:0000256" key="1">
    <source>
        <dbReference type="SAM" id="MobiDB-lite"/>
    </source>
</evidence>
<evidence type="ECO:0000256" key="2">
    <source>
        <dbReference type="SAM" id="Phobius"/>
    </source>
</evidence>
<sequence>MYVPFITELHETLVRRKGGGASSGGKGGGSSSSAGKGSSSSSGKGSSSSGSSRSGSSSSGSSRSGSSSSSSRPGGSTKSVPIAGSSQKVTGYTFGGGKVSNIPSGQPFAGRSQGGGNRNQIWGSRTYGSGYPGYSGRGVSNLGFPFYFWPLVWGTTIGYGASGYLDESHEYGNPDNTTRPGGPQITAAWQSNSTTPPTTLRVISDNTTVLSLMAAVSSNCSAYLLPSSITTDANASTVALQFNISNNKPEETVQYYRASSVALTLDGYNNSAVFAADNTTADTPLPDGIDAKMLDCVNQTIGMAVPLVGAASKRHDLDNWALLTLFVFFFILFARGR</sequence>
<feature type="transmembrane region" description="Helical" evidence="2">
    <location>
        <begin position="317"/>
        <end position="334"/>
    </location>
</feature>
<dbReference type="Proteomes" id="UP001221142">
    <property type="component" value="Unassembled WGS sequence"/>
</dbReference>
<keyword evidence="4" id="KW-1185">Reference proteome</keyword>
<keyword evidence="2" id="KW-0812">Transmembrane</keyword>
<evidence type="ECO:0000313" key="3">
    <source>
        <dbReference type="EMBL" id="KAJ7635285.1"/>
    </source>
</evidence>
<gene>
    <name evidence="3" type="ORF">FB45DRAFT_482994</name>
</gene>
<accession>A0AAD7FSD9</accession>
<feature type="compositionally biased region" description="Gly residues" evidence="1">
    <location>
        <begin position="19"/>
        <end position="30"/>
    </location>
</feature>
<dbReference type="AlphaFoldDB" id="A0AAD7FSD9"/>
<organism evidence="3 4">
    <name type="scientific">Roridomyces roridus</name>
    <dbReference type="NCBI Taxonomy" id="1738132"/>
    <lineage>
        <taxon>Eukaryota</taxon>
        <taxon>Fungi</taxon>
        <taxon>Dikarya</taxon>
        <taxon>Basidiomycota</taxon>
        <taxon>Agaricomycotina</taxon>
        <taxon>Agaricomycetes</taxon>
        <taxon>Agaricomycetidae</taxon>
        <taxon>Agaricales</taxon>
        <taxon>Marasmiineae</taxon>
        <taxon>Mycenaceae</taxon>
        <taxon>Roridomyces</taxon>
    </lineage>
</organism>
<feature type="compositionally biased region" description="Low complexity" evidence="1">
    <location>
        <begin position="31"/>
        <end position="79"/>
    </location>
</feature>
<reference evidence="3" key="1">
    <citation type="submission" date="2023-03" db="EMBL/GenBank/DDBJ databases">
        <title>Massive genome expansion in bonnet fungi (Mycena s.s.) driven by repeated elements and novel gene families across ecological guilds.</title>
        <authorList>
            <consortium name="Lawrence Berkeley National Laboratory"/>
            <person name="Harder C.B."/>
            <person name="Miyauchi S."/>
            <person name="Viragh M."/>
            <person name="Kuo A."/>
            <person name="Thoen E."/>
            <person name="Andreopoulos B."/>
            <person name="Lu D."/>
            <person name="Skrede I."/>
            <person name="Drula E."/>
            <person name="Henrissat B."/>
            <person name="Morin E."/>
            <person name="Kohler A."/>
            <person name="Barry K."/>
            <person name="LaButti K."/>
            <person name="Morin E."/>
            <person name="Salamov A."/>
            <person name="Lipzen A."/>
            <person name="Mereny Z."/>
            <person name="Hegedus B."/>
            <person name="Baldrian P."/>
            <person name="Stursova M."/>
            <person name="Weitz H."/>
            <person name="Taylor A."/>
            <person name="Grigoriev I.V."/>
            <person name="Nagy L.G."/>
            <person name="Martin F."/>
            <person name="Kauserud H."/>
        </authorList>
    </citation>
    <scope>NUCLEOTIDE SEQUENCE</scope>
    <source>
        <strain evidence="3">9284</strain>
    </source>
</reference>
<dbReference type="EMBL" id="JARKIF010000007">
    <property type="protein sequence ID" value="KAJ7635285.1"/>
    <property type="molecule type" value="Genomic_DNA"/>
</dbReference>
<name>A0AAD7FSD9_9AGAR</name>
<evidence type="ECO:0000313" key="4">
    <source>
        <dbReference type="Proteomes" id="UP001221142"/>
    </source>
</evidence>
<proteinExistence type="predicted"/>
<feature type="region of interest" description="Disordered" evidence="1">
    <location>
        <begin position="14"/>
        <end position="84"/>
    </location>
</feature>
<comment type="caution">
    <text evidence="3">The sequence shown here is derived from an EMBL/GenBank/DDBJ whole genome shotgun (WGS) entry which is preliminary data.</text>
</comment>